<gene>
    <name evidence="11" type="ORF">AMR76_08480</name>
</gene>
<keyword evidence="7" id="KW-0067">ATP-binding</keyword>
<dbReference type="EMBL" id="LKHS01000006">
    <property type="protein sequence ID" value="KQH86579.1"/>
    <property type="molecule type" value="Genomic_DNA"/>
</dbReference>
<evidence type="ECO:0000256" key="9">
    <source>
        <dbReference type="SAM" id="Phobius"/>
    </source>
</evidence>
<evidence type="ECO:0000313" key="12">
    <source>
        <dbReference type="Proteomes" id="UP000051221"/>
    </source>
</evidence>
<dbReference type="Proteomes" id="UP000051221">
    <property type="component" value="Unassembled WGS sequence"/>
</dbReference>
<sequence>MKRVANTLKKTVILWLGLSLIPLGYYYHLSDKAHQFLLDRLEVQGSQFLSFVDAKASRTHAQIQKSFYEMSHSPLLLDFALSNNPQYRGYLESQWYLTSFNSGLFYQLRYLDQAGTEVIRVDYTPQMTHPFIVPISQLQEKGHRDYFHYAQQLTPGEQGYFGIDLEYEHGLPVIPYKPGFRILYPIDTLAGRQGYFIANLDVMEVIHQITENTQNLSIDFVDAQGYFIVSSDDNKLFGDLIQTRAFNNLPREYPDVWRAIQQHPNQRGTLLTQDGFFIYQPFENQLFGSVGGLTMLTHYDPATLQQIFQTRDEQIQSDAITIWLCLGLASVVLGMLWEAFHMVRMDQTYAQFVMDNGVAIAFANREHRILRANARFSELVGIDLHLLHGRSVLDILPSRHKQKLMLNQLAQQGEWKGQYSLQDPDGHEVMCKTEVRALAGKIAKVQYYVYSFTDISEHYNAIVELKERSERDPATSLWNKKKFEHTLQYYARLKQRYPNQPPTCLAIIDIDSFKAINDSLGHTVGDEVILYVAIQLQSLLRDTDFIARIGGDEFAVIIQHTDIHQAVKLMQRVCTAISSWPQHKVTVSVGVAEVTAEAPQTCTNADKAMYRSKRKGKNCVSAHGFENLTVVESHRV</sequence>
<dbReference type="RefSeq" id="WP_055465853.1">
    <property type="nucleotide sequence ID" value="NZ_LKHS01000006.1"/>
</dbReference>
<dbReference type="Gene3D" id="3.30.70.270">
    <property type="match status" value="1"/>
</dbReference>
<evidence type="ECO:0000256" key="7">
    <source>
        <dbReference type="ARBA" id="ARBA00022840"/>
    </source>
</evidence>
<keyword evidence="6" id="KW-0418">Kinase</keyword>
<dbReference type="InterPro" id="IPR035965">
    <property type="entry name" value="PAS-like_dom_sf"/>
</dbReference>
<dbReference type="GO" id="GO:0016301">
    <property type="term" value="F:kinase activity"/>
    <property type="evidence" value="ECO:0007669"/>
    <property type="project" value="UniProtKB-KW"/>
</dbReference>
<dbReference type="Pfam" id="PF13426">
    <property type="entry name" value="PAS_9"/>
    <property type="match status" value="1"/>
</dbReference>
<keyword evidence="9" id="KW-1133">Transmembrane helix</keyword>
<protein>
    <submittedName>
        <fullName evidence="11">Diguanylate cyclase</fullName>
    </submittedName>
</protein>
<dbReference type="InParanoid" id="A0A0Q2SG48"/>
<dbReference type="GO" id="GO:0005524">
    <property type="term" value="F:ATP binding"/>
    <property type="evidence" value="ECO:0007669"/>
    <property type="project" value="UniProtKB-KW"/>
</dbReference>
<comment type="subcellular location">
    <subcellularLocation>
        <location evidence="2">Cell inner membrane</location>
    </subcellularLocation>
</comment>
<dbReference type="InterPro" id="IPR043128">
    <property type="entry name" value="Rev_trsase/Diguanyl_cyclase"/>
</dbReference>
<dbReference type="NCBIfam" id="TIGR00254">
    <property type="entry name" value="GGDEF"/>
    <property type="match status" value="1"/>
</dbReference>
<dbReference type="InterPro" id="IPR052155">
    <property type="entry name" value="Biofilm_reg_signaling"/>
</dbReference>
<dbReference type="Pfam" id="PF21623">
    <property type="entry name" value="HK_sensor_dom_bact"/>
    <property type="match status" value="1"/>
</dbReference>
<reference evidence="11 12" key="1">
    <citation type="submission" date="2015-08" db="EMBL/GenBank/DDBJ databases">
        <title>Antibacterial properties of a collection of Vibrionaceae strains.</title>
        <authorList>
            <person name="Giubergia S."/>
        </authorList>
    </citation>
    <scope>NUCLEOTIDE SEQUENCE [LARGE SCALE GENOMIC DNA]</scope>
    <source>
        <strain evidence="11 12">S0821</strain>
    </source>
</reference>
<dbReference type="InterPro" id="IPR000014">
    <property type="entry name" value="PAS"/>
</dbReference>
<keyword evidence="4" id="KW-0808">Transferase</keyword>
<dbReference type="InterPro" id="IPR029151">
    <property type="entry name" value="Sensor-like_sf"/>
</dbReference>
<dbReference type="GO" id="GO:0000160">
    <property type="term" value="P:phosphorelay signal transduction system"/>
    <property type="evidence" value="ECO:0007669"/>
    <property type="project" value="UniProtKB-KW"/>
</dbReference>
<dbReference type="NCBIfam" id="TIGR00229">
    <property type="entry name" value="sensory_box"/>
    <property type="match status" value="1"/>
</dbReference>
<keyword evidence="12" id="KW-1185">Reference proteome</keyword>
<keyword evidence="9" id="KW-0472">Membrane</keyword>
<dbReference type="FunFam" id="3.30.70.270:FF:000001">
    <property type="entry name" value="Diguanylate cyclase domain protein"/>
    <property type="match status" value="1"/>
</dbReference>
<dbReference type="PANTHER" id="PTHR44757:SF2">
    <property type="entry name" value="BIOFILM ARCHITECTURE MAINTENANCE PROTEIN MBAA"/>
    <property type="match status" value="1"/>
</dbReference>
<feature type="domain" description="GGDEF" evidence="10">
    <location>
        <begin position="501"/>
        <end position="625"/>
    </location>
</feature>
<keyword evidence="3" id="KW-0597">Phosphoprotein</keyword>
<dbReference type="SUPFAM" id="SSF55785">
    <property type="entry name" value="PYP-like sensor domain (PAS domain)"/>
    <property type="match status" value="1"/>
</dbReference>
<evidence type="ECO:0000259" key="10">
    <source>
        <dbReference type="PROSITE" id="PS50887"/>
    </source>
</evidence>
<dbReference type="SMART" id="SM00267">
    <property type="entry name" value="GGDEF"/>
    <property type="match status" value="1"/>
</dbReference>
<accession>A0A0Q2SG48</accession>
<evidence type="ECO:0000256" key="3">
    <source>
        <dbReference type="ARBA" id="ARBA00022553"/>
    </source>
</evidence>
<dbReference type="PROSITE" id="PS50887">
    <property type="entry name" value="GGDEF"/>
    <property type="match status" value="1"/>
</dbReference>
<dbReference type="GO" id="GO:0005886">
    <property type="term" value="C:plasma membrane"/>
    <property type="evidence" value="ECO:0007669"/>
    <property type="project" value="UniProtKB-SubCell"/>
</dbReference>
<dbReference type="PANTHER" id="PTHR44757">
    <property type="entry name" value="DIGUANYLATE CYCLASE DGCP"/>
    <property type="match status" value="1"/>
</dbReference>
<dbReference type="AlphaFoldDB" id="A0A0Q2SG48"/>
<evidence type="ECO:0000256" key="4">
    <source>
        <dbReference type="ARBA" id="ARBA00022679"/>
    </source>
</evidence>
<evidence type="ECO:0000313" key="11">
    <source>
        <dbReference type="EMBL" id="KQH86579.1"/>
    </source>
</evidence>
<dbReference type="InterPro" id="IPR000160">
    <property type="entry name" value="GGDEF_dom"/>
</dbReference>
<evidence type="ECO:0000256" key="2">
    <source>
        <dbReference type="ARBA" id="ARBA00004533"/>
    </source>
</evidence>
<keyword evidence="8" id="KW-0902">Two-component regulatory system</keyword>
<dbReference type="CDD" id="cd01949">
    <property type="entry name" value="GGDEF"/>
    <property type="match status" value="1"/>
</dbReference>
<evidence type="ECO:0000256" key="5">
    <source>
        <dbReference type="ARBA" id="ARBA00022741"/>
    </source>
</evidence>
<dbReference type="SUPFAM" id="SSF55073">
    <property type="entry name" value="Nucleotide cyclase"/>
    <property type="match status" value="1"/>
</dbReference>
<dbReference type="InterPro" id="IPR029787">
    <property type="entry name" value="Nucleotide_cyclase"/>
</dbReference>
<proteinExistence type="predicted"/>
<comment type="cofactor">
    <cofactor evidence="1">
        <name>Mg(2+)</name>
        <dbReference type="ChEBI" id="CHEBI:18420"/>
    </cofactor>
</comment>
<evidence type="ECO:0000256" key="6">
    <source>
        <dbReference type="ARBA" id="ARBA00022777"/>
    </source>
</evidence>
<dbReference type="InterPro" id="IPR048760">
    <property type="entry name" value="VP0354-like_sensor_dom"/>
</dbReference>
<name>A0A0Q2SG48_VIBFU</name>
<dbReference type="Gene3D" id="3.30.450.20">
    <property type="entry name" value="PAS domain"/>
    <property type="match status" value="3"/>
</dbReference>
<evidence type="ECO:0000256" key="1">
    <source>
        <dbReference type="ARBA" id="ARBA00001946"/>
    </source>
</evidence>
<dbReference type="CDD" id="cd00130">
    <property type="entry name" value="PAS"/>
    <property type="match status" value="1"/>
</dbReference>
<dbReference type="SUPFAM" id="SSF103190">
    <property type="entry name" value="Sensory domain-like"/>
    <property type="match status" value="2"/>
</dbReference>
<comment type="caution">
    <text evidence="11">The sequence shown here is derived from an EMBL/GenBank/DDBJ whole genome shotgun (WGS) entry which is preliminary data.</text>
</comment>
<feature type="transmembrane region" description="Helical" evidence="9">
    <location>
        <begin position="12"/>
        <end position="29"/>
    </location>
</feature>
<keyword evidence="9" id="KW-0812">Transmembrane</keyword>
<organism evidence="11 12">
    <name type="scientific">Vibrio furnissii</name>
    <dbReference type="NCBI Taxonomy" id="29494"/>
    <lineage>
        <taxon>Bacteria</taxon>
        <taxon>Pseudomonadati</taxon>
        <taxon>Pseudomonadota</taxon>
        <taxon>Gammaproteobacteria</taxon>
        <taxon>Vibrionales</taxon>
        <taxon>Vibrionaceae</taxon>
        <taxon>Vibrio</taxon>
    </lineage>
</organism>
<evidence type="ECO:0000256" key="8">
    <source>
        <dbReference type="ARBA" id="ARBA00023012"/>
    </source>
</evidence>
<dbReference type="Pfam" id="PF00990">
    <property type="entry name" value="GGDEF"/>
    <property type="match status" value="1"/>
</dbReference>
<keyword evidence="5" id="KW-0547">Nucleotide-binding</keyword>